<name>A0A183JBB5_9BILA</name>
<keyword evidence="2" id="KW-1185">Reference proteome</keyword>
<dbReference type="EMBL" id="UZAM01020723">
    <property type="protein sequence ID" value="VDP54691.1"/>
    <property type="molecule type" value="Genomic_DNA"/>
</dbReference>
<accession>A0A183JBB5</accession>
<dbReference type="WBParaSite" id="SBAD_0001357901-mRNA-1">
    <property type="protein sequence ID" value="SBAD_0001357901-mRNA-1"/>
    <property type="gene ID" value="SBAD_0001357901"/>
</dbReference>
<evidence type="ECO:0000313" key="1">
    <source>
        <dbReference type="EMBL" id="VDP54691.1"/>
    </source>
</evidence>
<reference evidence="3" key="1">
    <citation type="submission" date="2016-06" db="UniProtKB">
        <authorList>
            <consortium name="WormBaseParasite"/>
        </authorList>
    </citation>
    <scope>IDENTIFICATION</scope>
</reference>
<proteinExistence type="predicted"/>
<gene>
    <name evidence="1" type="ORF">SBAD_LOCUS13163</name>
</gene>
<organism evidence="3">
    <name type="scientific">Soboliphyme baturini</name>
    <dbReference type="NCBI Taxonomy" id="241478"/>
    <lineage>
        <taxon>Eukaryota</taxon>
        <taxon>Metazoa</taxon>
        <taxon>Ecdysozoa</taxon>
        <taxon>Nematoda</taxon>
        <taxon>Enoplea</taxon>
        <taxon>Dorylaimia</taxon>
        <taxon>Dioctophymatida</taxon>
        <taxon>Dioctophymatoidea</taxon>
        <taxon>Soboliphymatidae</taxon>
        <taxon>Soboliphyme</taxon>
    </lineage>
</organism>
<evidence type="ECO:0000313" key="3">
    <source>
        <dbReference type="WBParaSite" id="SBAD_0001357901-mRNA-1"/>
    </source>
</evidence>
<protein>
    <submittedName>
        <fullName evidence="1 3">Uncharacterized protein</fullName>
    </submittedName>
</protein>
<dbReference type="AlphaFoldDB" id="A0A183JBB5"/>
<reference evidence="1 2" key="2">
    <citation type="submission" date="2018-11" db="EMBL/GenBank/DDBJ databases">
        <authorList>
            <consortium name="Pathogen Informatics"/>
        </authorList>
    </citation>
    <scope>NUCLEOTIDE SEQUENCE [LARGE SCALE GENOMIC DNA]</scope>
</reference>
<dbReference type="Proteomes" id="UP000270296">
    <property type="component" value="Unassembled WGS sequence"/>
</dbReference>
<evidence type="ECO:0000313" key="2">
    <source>
        <dbReference type="Proteomes" id="UP000270296"/>
    </source>
</evidence>
<sequence length="144" mass="15863">MVACHRAFKDTTTMCENTSDKISRAAEIDAMEPWHVDDELIHLPLFHRSPDAQLSASSSECVVDGDERTNSDYGHKAFNAGQQLPFIVDLARNNGHVQSQRFSHDTTPGVVGGLAAWADRGHSFGHTDEGSAQLTCCHKHEFTE</sequence>